<comment type="function">
    <text evidence="1 6">Required for the transposition of the insertion element.</text>
</comment>
<name>A0ABS2MNN1_9FIRM</name>
<dbReference type="Pfam" id="PF00872">
    <property type="entry name" value="Transposase_mut"/>
    <property type="match status" value="1"/>
</dbReference>
<reference evidence="7 8" key="1">
    <citation type="submission" date="2021-01" db="EMBL/GenBank/DDBJ databases">
        <title>Genomic Encyclopedia of Type Strains, Phase IV (KMG-IV): sequencing the most valuable type-strain genomes for metagenomic binning, comparative biology and taxonomic classification.</title>
        <authorList>
            <person name="Goeker M."/>
        </authorList>
    </citation>
    <scope>NUCLEOTIDE SEQUENCE [LARGE SCALE GENOMIC DNA]</scope>
    <source>
        <strain evidence="7 8">DSM 24436</strain>
    </source>
</reference>
<comment type="similarity">
    <text evidence="2 6">Belongs to the transposase mutator family.</text>
</comment>
<accession>A0ABS2MNN1</accession>
<keyword evidence="6" id="KW-0814">Transposable element</keyword>
<evidence type="ECO:0000256" key="5">
    <source>
        <dbReference type="ARBA" id="ARBA00023172"/>
    </source>
</evidence>
<dbReference type="PANTHER" id="PTHR33217">
    <property type="entry name" value="TRANSPOSASE FOR INSERTION SEQUENCE ELEMENT IS1081"/>
    <property type="match status" value="1"/>
</dbReference>
<proteinExistence type="inferred from homology"/>
<keyword evidence="3 6" id="KW-0815">Transposition</keyword>
<evidence type="ECO:0000256" key="4">
    <source>
        <dbReference type="ARBA" id="ARBA00023125"/>
    </source>
</evidence>
<evidence type="ECO:0000313" key="7">
    <source>
        <dbReference type="EMBL" id="MBM7560927.1"/>
    </source>
</evidence>
<dbReference type="NCBIfam" id="NF033543">
    <property type="entry name" value="transpos_IS256"/>
    <property type="match status" value="1"/>
</dbReference>
<evidence type="ECO:0000313" key="8">
    <source>
        <dbReference type="Proteomes" id="UP000767854"/>
    </source>
</evidence>
<evidence type="ECO:0000256" key="6">
    <source>
        <dbReference type="RuleBase" id="RU365089"/>
    </source>
</evidence>
<comment type="caution">
    <text evidence="7">The sequence shown here is derived from an EMBL/GenBank/DDBJ whole genome shotgun (WGS) entry which is preliminary data.</text>
</comment>
<protein>
    <recommendedName>
        <fullName evidence="6">Mutator family transposase</fullName>
    </recommendedName>
</protein>
<gene>
    <name evidence="7" type="ORF">JOC49_000441</name>
</gene>
<dbReference type="EMBL" id="JAFBDT010000002">
    <property type="protein sequence ID" value="MBM7560927.1"/>
    <property type="molecule type" value="Genomic_DNA"/>
</dbReference>
<evidence type="ECO:0000256" key="2">
    <source>
        <dbReference type="ARBA" id="ARBA00010961"/>
    </source>
</evidence>
<dbReference type="InterPro" id="IPR001207">
    <property type="entry name" value="Transposase_mutator"/>
</dbReference>
<organism evidence="7 8">
    <name type="scientific">Fusibacter tunisiensis</name>
    <dbReference type="NCBI Taxonomy" id="1008308"/>
    <lineage>
        <taxon>Bacteria</taxon>
        <taxon>Bacillati</taxon>
        <taxon>Bacillota</taxon>
        <taxon>Clostridia</taxon>
        <taxon>Eubacteriales</taxon>
        <taxon>Eubacteriales Family XII. Incertae Sedis</taxon>
        <taxon>Fusibacter</taxon>
    </lineage>
</organism>
<keyword evidence="5 6" id="KW-0233">DNA recombination</keyword>
<keyword evidence="4 6" id="KW-0238">DNA-binding</keyword>
<dbReference type="RefSeq" id="WP_204661746.1">
    <property type="nucleotide sequence ID" value="NZ_JAFBDT010000002.1"/>
</dbReference>
<sequence length="403" mass="46510">MAQLNITLDTELLHGLFTKDTKDEAFSKLLETILNQVLLAQSSEQLGAEPYERSDDRVAYHNGFRDRDLTTRIGTITLRVPRHRNGNFSTTMFQRYQRSEQALVLAMIEMVINGVSTRKIENITEELCGKSFSKSTVSKLCEHLDPIVDKFKQRPLEKHYPFVIVDALYFKVRDNGRVRSKGLLIATAVNETGNREVIGFQIADTESESSWGEFFSSLKQRGLSNVDLIVSDNHKGLVNAIKKHFQDTAWQRCQTHFSRNVLDKAPKSQQPLLKKHLKSIYNAISLKEARRLMKETLQTFEDKAPKSMIALEEGFDDIMAVMELPEKYRKRLRTSNSIERLNEEIRRRDRVIRIYPNEASAIRLIGALLIEQDEKWSSGRKYLDMDEYYAYINEQPAIKEDAA</sequence>
<evidence type="ECO:0000256" key="1">
    <source>
        <dbReference type="ARBA" id="ARBA00002190"/>
    </source>
</evidence>
<evidence type="ECO:0000256" key="3">
    <source>
        <dbReference type="ARBA" id="ARBA00022578"/>
    </source>
</evidence>
<keyword evidence="8" id="KW-1185">Reference proteome</keyword>
<dbReference type="PANTHER" id="PTHR33217:SF7">
    <property type="entry name" value="TRANSPOSASE FOR INSERTION SEQUENCE ELEMENT IS1081"/>
    <property type="match status" value="1"/>
</dbReference>
<dbReference type="Proteomes" id="UP000767854">
    <property type="component" value="Unassembled WGS sequence"/>
</dbReference>